<accession>A0ABV8LZM5</accession>
<feature type="transmembrane region" description="Helical" evidence="2">
    <location>
        <begin position="218"/>
        <end position="241"/>
    </location>
</feature>
<feature type="chain" id="PRO_5045456106" evidence="3">
    <location>
        <begin position="25"/>
        <end position="450"/>
    </location>
</feature>
<feature type="region of interest" description="Disordered" evidence="1">
    <location>
        <begin position="320"/>
        <end position="341"/>
    </location>
</feature>
<sequence length="450" mass="46344">MRRLVVLALATLAVLLLVPARAEAHPLGKFSVNQSLQVTVRADAVTMLAVIDLAELPTLADKPTASAARTCAEVAANVTVKLDGIPAAWRTDGVTLAYAAGAAGLETSRYECRLTASAAKSTVDISNGYLTDRVGWREIVVAGEGTAVDAGGLPATSPTNGLRDYPQDLLASPLDTRTAAIQIGRSGSAAVFAALPSGSSWTTRAEQTLEGIVGDGNLGLTGVLLAFVLATLLGAAHAALPGHGKTVMAAYLAGRSGRPRDALLVGATVTFTHTVGVLVLGLLITAVAGIAGEHVLRWLGIASGVVVLAVGAGLLARSRHAHHHHHEHEHRHQTGTHNDRPRSRLSLAGLGVAGGLVPSPTALVVLLAAIGLGRGVLGVTLVLAYGAGMAATLTAAGLLVLEIRRRGLKRWPRPGRWAHRLQHALPPVTAAVILLAGATLILRSIMNLRS</sequence>
<reference evidence="6" key="1">
    <citation type="journal article" date="2019" name="Int. J. Syst. Evol. Microbiol.">
        <title>The Global Catalogue of Microorganisms (GCM) 10K type strain sequencing project: providing services to taxonomists for standard genome sequencing and annotation.</title>
        <authorList>
            <consortium name="The Broad Institute Genomics Platform"/>
            <consortium name="The Broad Institute Genome Sequencing Center for Infectious Disease"/>
            <person name="Wu L."/>
            <person name="Ma J."/>
        </authorList>
    </citation>
    <scope>NUCLEOTIDE SEQUENCE [LARGE SCALE GENOMIC DNA]</scope>
    <source>
        <strain evidence="6">CGMCC 4.7289</strain>
    </source>
</reference>
<feature type="transmembrane region" description="Helical" evidence="2">
    <location>
        <begin position="347"/>
        <end position="370"/>
    </location>
</feature>
<feature type="transmembrane region" description="Helical" evidence="2">
    <location>
        <begin position="262"/>
        <end position="290"/>
    </location>
</feature>
<keyword evidence="2" id="KW-0812">Transmembrane</keyword>
<feature type="transmembrane region" description="Helical" evidence="2">
    <location>
        <begin position="296"/>
        <end position="316"/>
    </location>
</feature>
<evidence type="ECO:0000256" key="2">
    <source>
        <dbReference type="SAM" id="Phobius"/>
    </source>
</evidence>
<keyword evidence="2" id="KW-1133">Transmembrane helix</keyword>
<evidence type="ECO:0000256" key="1">
    <source>
        <dbReference type="SAM" id="MobiDB-lite"/>
    </source>
</evidence>
<dbReference type="InterPro" id="IPR051224">
    <property type="entry name" value="NiCoT_RcnA"/>
</dbReference>
<evidence type="ECO:0000313" key="5">
    <source>
        <dbReference type="EMBL" id="MFC4135919.1"/>
    </source>
</evidence>
<dbReference type="PANTHER" id="PTHR40659">
    <property type="entry name" value="NICKEL/COBALT EFFLUX SYSTEM RCNA"/>
    <property type="match status" value="1"/>
</dbReference>
<dbReference type="Proteomes" id="UP001595816">
    <property type="component" value="Unassembled WGS sequence"/>
</dbReference>
<keyword evidence="3" id="KW-0732">Signal</keyword>
<dbReference type="Pfam" id="PF13386">
    <property type="entry name" value="DsbD_2"/>
    <property type="match status" value="1"/>
</dbReference>
<evidence type="ECO:0000256" key="3">
    <source>
        <dbReference type="SAM" id="SignalP"/>
    </source>
</evidence>
<dbReference type="RefSeq" id="WP_253762504.1">
    <property type="nucleotide sequence ID" value="NZ_JAMZDZ010000001.1"/>
</dbReference>
<keyword evidence="2" id="KW-0472">Membrane</keyword>
<feature type="transmembrane region" description="Helical" evidence="2">
    <location>
        <begin position="424"/>
        <end position="446"/>
    </location>
</feature>
<name>A0ABV8LZM5_9ACTN</name>
<dbReference type="InterPro" id="IPR039447">
    <property type="entry name" value="UreH-like_TM_dom"/>
</dbReference>
<feature type="compositionally biased region" description="Basic residues" evidence="1">
    <location>
        <begin position="320"/>
        <end position="334"/>
    </location>
</feature>
<proteinExistence type="predicted"/>
<feature type="signal peptide" evidence="3">
    <location>
        <begin position="1"/>
        <end position="24"/>
    </location>
</feature>
<organism evidence="5 6">
    <name type="scientific">Hamadaea flava</name>
    <dbReference type="NCBI Taxonomy" id="1742688"/>
    <lineage>
        <taxon>Bacteria</taxon>
        <taxon>Bacillati</taxon>
        <taxon>Actinomycetota</taxon>
        <taxon>Actinomycetes</taxon>
        <taxon>Micromonosporales</taxon>
        <taxon>Micromonosporaceae</taxon>
        <taxon>Hamadaea</taxon>
    </lineage>
</organism>
<dbReference type="EMBL" id="JBHSAY010000028">
    <property type="protein sequence ID" value="MFC4135919.1"/>
    <property type="molecule type" value="Genomic_DNA"/>
</dbReference>
<protein>
    <submittedName>
        <fullName evidence="5">Nickel/cobalt transporter</fullName>
    </submittedName>
</protein>
<feature type="domain" description="Urease accessory protein UreH-like transmembrane" evidence="4">
    <location>
        <begin position="229"/>
        <end position="413"/>
    </location>
</feature>
<keyword evidence="6" id="KW-1185">Reference proteome</keyword>
<evidence type="ECO:0000313" key="6">
    <source>
        <dbReference type="Proteomes" id="UP001595816"/>
    </source>
</evidence>
<feature type="transmembrane region" description="Helical" evidence="2">
    <location>
        <begin position="382"/>
        <end position="403"/>
    </location>
</feature>
<gene>
    <name evidence="5" type="ORF">ACFOZ4_35395</name>
</gene>
<comment type="caution">
    <text evidence="5">The sequence shown here is derived from an EMBL/GenBank/DDBJ whole genome shotgun (WGS) entry which is preliminary data.</text>
</comment>
<dbReference type="PANTHER" id="PTHR40659:SF1">
    <property type="entry name" value="NICKEL_COBALT EFFLUX SYSTEM RCNA"/>
    <property type="match status" value="1"/>
</dbReference>
<evidence type="ECO:0000259" key="4">
    <source>
        <dbReference type="Pfam" id="PF13386"/>
    </source>
</evidence>